<dbReference type="InterPro" id="IPR007694">
    <property type="entry name" value="DNA_helicase_DnaB-like_C"/>
</dbReference>
<dbReference type="GO" id="GO:0005524">
    <property type="term" value="F:ATP binding"/>
    <property type="evidence" value="ECO:0007669"/>
    <property type="project" value="InterPro"/>
</dbReference>
<keyword evidence="2" id="KW-0378">Hydrolase</keyword>
<dbReference type="GO" id="GO:0005829">
    <property type="term" value="C:cytosol"/>
    <property type="evidence" value="ECO:0007669"/>
    <property type="project" value="TreeGrafter"/>
</dbReference>
<sequence>MHLSAPIFRLKRKARLLARRENIALSRALDRIASTEGFQSWGQLASFHHRSRPEAAIFSSLKPGEMLLLAARPGQGKTVLGLQLLSQASAQGFNSVFLSSEFSHDDVQETLVQTGVGRQRSAAIDIELSDNLCAEVIIERLSGTSEETIAVVDYLQILDQRRVAPELADQVAALRKLADTSHVRLVFLSQIHRSYDPSKKSLPDVSDIRLPNPVDLSVFDKGCFLHNGEMTLCSL</sequence>
<keyword evidence="2" id="KW-0547">Nucleotide-binding</keyword>
<evidence type="ECO:0000313" key="2">
    <source>
        <dbReference type="EMBL" id="CTQ76005.1"/>
    </source>
</evidence>
<dbReference type="STRING" id="311410.LA5095_04088"/>
<evidence type="ECO:0000259" key="1">
    <source>
        <dbReference type="Pfam" id="PF03796"/>
    </source>
</evidence>
<dbReference type="GO" id="GO:0003678">
    <property type="term" value="F:DNA helicase activity"/>
    <property type="evidence" value="ECO:0007669"/>
    <property type="project" value="InterPro"/>
</dbReference>
<dbReference type="Gene3D" id="3.40.50.300">
    <property type="entry name" value="P-loop containing nucleotide triphosphate hydrolases"/>
    <property type="match status" value="1"/>
</dbReference>
<dbReference type="PANTHER" id="PTHR30153">
    <property type="entry name" value="REPLICATIVE DNA HELICASE DNAB"/>
    <property type="match status" value="1"/>
</dbReference>
<keyword evidence="3" id="KW-1185">Reference proteome</keyword>
<dbReference type="Proteomes" id="UP000049983">
    <property type="component" value="Unassembled WGS sequence"/>
</dbReference>
<reference evidence="3" key="1">
    <citation type="submission" date="2015-07" db="EMBL/GenBank/DDBJ databases">
        <authorList>
            <person name="Rodrigo-Torres Lidia"/>
            <person name="Arahal R.David."/>
        </authorList>
    </citation>
    <scope>NUCLEOTIDE SEQUENCE [LARGE SCALE GENOMIC DNA]</scope>
    <source>
        <strain evidence="3">CECT 5096</strain>
    </source>
</reference>
<feature type="domain" description="SF4 helicase" evidence="1">
    <location>
        <begin position="139"/>
        <end position="209"/>
    </location>
</feature>
<organism evidence="2 3">
    <name type="scientific">Roseibium album</name>
    <dbReference type="NCBI Taxonomy" id="311410"/>
    <lineage>
        <taxon>Bacteria</taxon>
        <taxon>Pseudomonadati</taxon>
        <taxon>Pseudomonadota</taxon>
        <taxon>Alphaproteobacteria</taxon>
        <taxon>Hyphomicrobiales</taxon>
        <taxon>Stappiaceae</taxon>
        <taxon>Roseibium</taxon>
    </lineage>
</organism>
<name>A0A0M7ALK3_9HYPH</name>
<dbReference type="AlphaFoldDB" id="A0A0M7ALK3"/>
<dbReference type="GO" id="GO:0006260">
    <property type="term" value="P:DNA replication"/>
    <property type="evidence" value="ECO:0007669"/>
    <property type="project" value="InterPro"/>
</dbReference>
<proteinExistence type="predicted"/>
<dbReference type="EMBL" id="CXWC01000012">
    <property type="protein sequence ID" value="CTQ76005.1"/>
    <property type="molecule type" value="Genomic_DNA"/>
</dbReference>
<accession>A0A0M7ALK3</accession>
<dbReference type="SUPFAM" id="SSF52540">
    <property type="entry name" value="P-loop containing nucleoside triphosphate hydrolases"/>
    <property type="match status" value="1"/>
</dbReference>
<dbReference type="InterPro" id="IPR027417">
    <property type="entry name" value="P-loop_NTPase"/>
</dbReference>
<dbReference type="PANTHER" id="PTHR30153:SF2">
    <property type="entry name" value="REPLICATIVE DNA HELICASE"/>
    <property type="match status" value="1"/>
</dbReference>
<keyword evidence="2" id="KW-0347">Helicase</keyword>
<protein>
    <submittedName>
        <fullName evidence="2">Replicative DNA helicase</fullName>
    </submittedName>
</protein>
<gene>
    <name evidence="2" type="ORF">LA5096_04615</name>
</gene>
<dbReference type="Pfam" id="PF03796">
    <property type="entry name" value="DnaB_C"/>
    <property type="match status" value="1"/>
</dbReference>
<dbReference type="NCBIfam" id="NF004629">
    <property type="entry name" value="PRK05973.1"/>
    <property type="match status" value="1"/>
</dbReference>
<evidence type="ECO:0000313" key="3">
    <source>
        <dbReference type="Proteomes" id="UP000049983"/>
    </source>
</evidence>
<dbReference type="RefSeq" id="WP_055118281.1">
    <property type="nucleotide sequence ID" value="NZ_CXWA01000011.1"/>
</dbReference>
<keyword evidence="2" id="KW-0067">ATP-binding</keyword>
<dbReference type="GeneID" id="97671900"/>